<evidence type="ECO:0008006" key="3">
    <source>
        <dbReference type="Google" id="ProtNLM"/>
    </source>
</evidence>
<organism evidence="1 2">
    <name type="scientific">Bradyrhizobium jicamae</name>
    <dbReference type="NCBI Taxonomy" id="280332"/>
    <lineage>
        <taxon>Bacteria</taxon>
        <taxon>Pseudomonadati</taxon>
        <taxon>Pseudomonadota</taxon>
        <taxon>Alphaproteobacteria</taxon>
        <taxon>Hyphomicrobiales</taxon>
        <taxon>Nitrobacteraceae</taxon>
        <taxon>Bradyrhizobium</taxon>
    </lineage>
</organism>
<proteinExistence type="predicted"/>
<keyword evidence="2" id="KW-1185">Reference proteome</keyword>
<dbReference type="EMBL" id="LLXZ01000120">
    <property type="protein sequence ID" value="KRR06100.1"/>
    <property type="molecule type" value="Genomic_DNA"/>
</dbReference>
<comment type="caution">
    <text evidence="1">The sequence shown here is derived from an EMBL/GenBank/DDBJ whole genome shotgun (WGS) entry which is preliminary data.</text>
</comment>
<dbReference type="AlphaFoldDB" id="A0A0R3LE49"/>
<name>A0A0R3LE49_9BRAD</name>
<dbReference type="Proteomes" id="UP000050863">
    <property type="component" value="Unassembled WGS sequence"/>
</dbReference>
<reference evidence="1 2" key="1">
    <citation type="submission" date="2014-03" db="EMBL/GenBank/DDBJ databases">
        <title>Bradyrhizobium valentinum sp. nov., isolated from effective nodules of Lupinus mariae-josephae, a lupine endemic of basic-lime soils in Eastern Spain.</title>
        <authorList>
            <person name="Duran D."/>
            <person name="Rey L."/>
            <person name="Navarro A."/>
            <person name="Busquets A."/>
            <person name="Imperial J."/>
            <person name="Ruiz-Argueso T."/>
        </authorList>
    </citation>
    <scope>NUCLEOTIDE SEQUENCE [LARGE SCALE GENOMIC DNA]</scope>
    <source>
        <strain evidence="1 2">PAC68</strain>
    </source>
</reference>
<evidence type="ECO:0000313" key="1">
    <source>
        <dbReference type="EMBL" id="KRR06100.1"/>
    </source>
</evidence>
<sequence length="357" mass="34634">MAHTGDNSAGDGGKGHFAGSLINGSYAGFEPLNVAWPGVHATAFALQTNVAYFDQSATQFAGVGGDGGNWNAASGGSVGAFGPAGYGMIGTGNNGAGNGGDGYFSGSMVHAPVAIYNPVNIAVAGPHATADAHQTNVTYFDQSATQIAGVGGSGGNGNAASGGNVDASGSGASGAISTGENSAGNGGDGYAYGGLVHATFAFYYPINIAVAGYNSTAHAEQTNDVVFDQSAVQTAGVGGDGGNGNAAIGGSSDIFSSIFELIGSDVIATGNNSAGNGGNGHFAGSLVDIDVAIYAPINIAVAGYNSTAEAHQSNNVVFDQSAIQIAGIGGDGGNGHAALGGDFAMDLLSDLHLLDHA</sequence>
<gene>
    <name evidence="1" type="ORF">CQ12_02995</name>
</gene>
<evidence type="ECO:0000313" key="2">
    <source>
        <dbReference type="Proteomes" id="UP000050863"/>
    </source>
</evidence>
<accession>A0A0R3LE49</accession>
<protein>
    <recommendedName>
        <fullName evidence="3">PE-PGRS family protein</fullName>
    </recommendedName>
</protein>